<accession>A0A6P7GQR1</accession>
<reference evidence="1" key="1">
    <citation type="submission" date="2025-08" db="UniProtKB">
        <authorList>
            <consortium name="RefSeq"/>
        </authorList>
    </citation>
    <scope>IDENTIFICATION</scope>
    <source>
        <tissue evidence="1">Whole insect</tissue>
    </source>
</reference>
<gene>
    <name evidence="1" type="primary">LOC114341772</name>
</gene>
<dbReference type="AlphaFoldDB" id="A0A6P7GQR1"/>
<evidence type="ECO:0000313" key="1">
    <source>
        <dbReference type="RefSeq" id="XP_028148382.1"/>
    </source>
</evidence>
<dbReference type="RefSeq" id="XP_028148382.1">
    <property type="nucleotide sequence ID" value="XM_028292581.1"/>
</dbReference>
<dbReference type="PANTHER" id="PTHR46704:SF9">
    <property type="entry name" value="BHLH DOMAIN-CONTAINING PROTEIN"/>
    <property type="match status" value="1"/>
</dbReference>
<protein>
    <submittedName>
        <fullName evidence="1">Uncharacterized protein LOC114341772</fullName>
    </submittedName>
</protein>
<sequence>MQVSLQSESKYEISDVTFLPFINLDPSNMSCVYSSLKYARSECDKIKQHTCFITFDQPLYAKATDIVASSSNDDLKDTVVLLGGFHTIMSFLGAVGYIMSGSGIEELWATTYAKNAVAHMITGHAYSRALRAHNLTQVALSLLILENDNAFNDDEKQKILEIYNQFKKGEISEVEINQSSLIDKLVKTLSETLQIKEETSRTARLWVQYFKLVNWKL</sequence>
<proteinExistence type="predicted"/>
<organism evidence="1">
    <name type="scientific">Diabrotica virgifera virgifera</name>
    <name type="common">western corn rootworm</name>
    <dbReference type="NCBI Taxonomy" id="50390"/>
    <lineage>
        <taxon>Eukaryota</taxon>
        <taxon>Metazoa</taxon>
        <taxon>Ecdysozoa</taxon>
        <taxon>Arthropoda</taxon>
        <taxon>Hexapoda</taxon>
        <taxon>Insecta</taxon>
        <taxon>Pterygota</taxon>
        <taxon>Neoptera</taxon>
        <taxon>Endopterygota</taxon>
        <taxon>Coleoptera</taxon>
        <taxon>Polyphaga</taxon>
        <taxon>Cucujiformia</taxon>
        <taxon>Chrysomeloidea</taxon>
        <taxon>Chrysomelidae</taxon>
        <taxon>Galerucinae</taxon>
        <taxon>Diabroticina</taxon>
        <taxon>Diabroticites</taxon>
        <taxon>Diabrotica</taxon>
    </lineage>
</organism>
<dbReference type="PANTHER" id="PTHR46704">
    <property type="entry name" value="CXC DOMAIN-CONTAINING PROTEIN-RELATED"/>
    <property type="match status" value="1"/>
</dbReference>
<dbReference type="InParanoid" id="A0A6P7GQR1"/>
<name>A0A6P7GQR1_DIAVI</name>